<protein>
    <submittedName>
        <fullName evidence="2">Uncharacterized protein</fullName>
    </submittedName>
</protein>
<reference evidence="2 3" key="1">
    <citation type="journal article" date="2016" name="Sci. Rep.">
        <title>The Dendrobium catenatum Lindl. genome sequence provides insights into polysaccharide synthase, floral development and adaptive evolution.</title>
        <authorList>
            <person name="Zhang G.Q."/>
            <person name="Xu Q."/>
            <person name="Bian C."/>
            <person name="Tsai W.C."/>
            <person name="Yeh C.M."/>
            <person name="Liu K.W."/>
            <person name="Yoshida K."/>
            <person name="Zhang L.S."/>
            <person name="Chang S.B."/>
            <person name="Chen F."/>
            <person name="Shi Y."/>
            <person name="Su Y.Y."/>
            <person name="Zhang Y.Q."/>
            <person name="Chen L.J."/>
            <person name="Yin Y."/>
            <person name="Lin M."/>
            <person name="Huang H."/>
            <person name="Deng H."/>
            <person name="Wang Z.W."/>
            <person name="Zhu S.L."/>
            <person name="Zhao X."/>
            <person name="Deng C."/>
            <person name="Niu S.C."/>
            <person name="Huang J."/>
            <person name="Wang M."/>
            <person name="Liu G.H."/>
            <person name="Yang H.J."/>
            <person name="Xiao X.J."/>
            <person name="Hsiao Y.Y."/>
            <person name="Wu W.L."/>
            <person name="Chen Y.Y."/>
            <person name="Mitsuda N."/>
            <person name="Ohme-Takagi M."/>
            <person name="Luo Y.B."/>
            <person name="Van de Peer Y."/>
            <person name="Liu Z.J."/>
        </authorList>
    </citation>
    <scope>NUCLEOTIDE SEQUENCE [LARGE SCALE GENOMIC DNA]</scope>
    <source>
        <tissue evidence="2">The whole plant</tissue>
    </source>
</reference>
<proteinExistence type="predicted"/>
<feature type="compositionally biased region" description="Basic residues" evidence="1">
    <location>
        <begin position="85"/>
        <end position="115"/>
    </location>
</feature>
<feature type="region of interest" description="Disordered" evidence="1">
    <location>
        <begin position="62"/>
        <end position="152"/>
    </location>
</feature>
<dbReference type="Proteomes" id="UP000233837">
    <property type="component" value="Unassembled WGS sequence"/>
</dbReference>
<name>A0A2I0WP08_9ASPA</name>
<organism evidence="2 3">
    <name type="scientific">Dendrobium catenatum</name>
    <dbReference type="NCBI Taxonomy" id="906689"/>
    <lineage>
        <taxon>Eukaryota</taxon>
        <taxon>Viridiplantae</taxon>
        <taxon>Streptophyta</taxon>
        <taxon>Embryophyta</taxon>
        <taxon>Tracheophyta</taxon>
        <taxon>Spermatophyta</taxon>
        <taxon>Magnoliopsida</taxon>
        <taxon>Liliopsida</taxon>
        <taxon>Asparagales</taxon>
        <taxon>Orchidaceae</taxon>
        <taxon>Epidendroideae</taxon>
        <taxon>Malaxideae</taxon>
        <taxon>Dendrobiinae</taxon>
        <taxon>Dendrobium</taxon>
    </lineage>
</organism>
<reference evidence="2 3" key="2">
    <citation type="journal article" date="2017" name="Nature">
        <title>The Apostasia genome and the evolution of orchids.</title>
        <authorList>
            <person name="Zhang G.Q."/>
            <person name="Liu K.W."/>
            <person name="Li Z."/>
            <person name="Lohaus R."/>
            <person name="Hsiao Y.Y."/>
            <person name="Niu S.C."/>
            <person name="Wang J.Y."/>
            <person name="Lin Y.C."/>
            <person name="Xu Q."/>
            <person name="Chen L.J."/>
            <person name="Yoshida K."/>
            <person name="Fujiwara S."/>
            <person name="Wang Z.W."/>
            <person name="Zhang Y.Q."/>
            <person name="Mitsuda N."/>
            <person name="Wang M."/>
            <person name="Liu G.H."/>
            <person name="Pecoraro L."/>
            <person name="Huang H.X."/>
            <person name="Xiao X.J."/>
            <person name="Lin M."/>
            <person name="Wu X.Y."/>
            <person name="Wu W.L."/>
            <person name="Chen Y.Y."/>
            <person name="Chang S.B."/>
            <person name="Sakamoto S."/>
            <person name="Ohme-Takagi M."/>
            <person name="Yagi M."/>
            <person name="Zeng S.J."/>
            <person name="Shen C.Y."/>
            <person name="Yeh C.M."/>
            <person name="Luo Y.B."/>
            <person name="Tsai W.C."/>
            <person name="Van de Peer Y."/>
            <person name="Liu Z.J."/>
        </authorList>
    </citation>
    <scope>NUCLEOTIDE SEQUENCE [LARGE SCALE GENOMIC DNA]</scope>
    <source>
        <tissue evidence="2">The whole plant</tissue>
    </source>
</reference>
<feature type="compositionally biased region" description="Pro residues" evidence="1">
    <location>
        <begin position="122"/>
        <end position="134"/>
    </location>
</feature>
<dbReference type="EMBL" id="KZ502513">
    <property type="protein sequence ID" value="PKU77399.1"/>
    <property type="molecule type" value="Genomic_DNA"/>
</dbReference>
<dbReference type="AlphaFoldDB" id="A0A2I0WP08"/>
<keyword evidence="3" id="KW-1185">Reference proteome</keyword>
<gene>
    <name evidence="2" type="ORF">MA16_Dca011405</name>
</gene>
<sequence>MGFNQGFEALLEGSNHNLSYQTVSDFNELILKSNGSTRRIQRAQDRKIPISLRPSNVQRTVHNRRVQHQPSIRPAPDLTPIYKPCHSRKTINRALILHKRTQVKREKKKGRRRERGKGESSPPRPPSELFPPPEYAGMLTSILPGHGHGGLS</sequence>
<evidence type="ECO:0000313" key="3">
    <source>
        <dbReference type="Proteomes" id="UP000233837"/>
    </source>
</evidence>
<evidence type="ECO:0000313" key="2">
    <source>
        <dbReference type="EMBL" id="PKU77399.1"/>
    </source>
</evidence>
<accession>A0A2I0WP08</accession>
<evidence type="ECO:0000256" key="1">
    <source>
        <dbReference type="SAM" id="MobiDB-lite"/>
    </source>
</evidence>